<organism evidence="2 3">
    <name type="scientific">Penicillium capsulatum</name>
    <dbReference type="NCBI Taxonomy" id="69766"/>
    <lineage>
        <taxon>Eukaryota</taxon>
        <taxon>Fungi</taxon>
        <taxon>Dikarya</taxon>
        <taxon>Ascomycota</taxon>
        <taxon>Pezizomycotina</taxon>
        <taxon>Eurotiomycetes</taxon>
        <taxon>Eurotiomycetidae</taxon>
        <taxon>Eurotiales</taxon>
        <taxon>Aspergillaceae</taxon>
        <taxon>Penicillium</taxon>
    </lineage>
</organism>
<reference evidence="2" key="1">
    <citation type="submission" date="2022-11" db="EMBL/GenBank/DDBJ databases">
        <authorList>
            <person name="Petersen C."/>
        </authorList>
    </citation>
    <scope>NUCLEOTIDE SEQUENCE</scope>
    <source>
        <strain evidence="2">IBT 21917</strain>
    </source>
</reference>
<dbReference type="EMBL" id="JAPQKO010000006">
    <property type="protein sequence ID" value="KAJ5156361.1"/>
    <property type="molecule type" value="Genomic_DNA"/>
</dbReference>
<name>A0A9W9HS10_9EURO</name>
<protein>
    <submittedName>
        <fullName evidence="2">Uncharacterized protein</fullName>
    </submittedName>
</protein>
<comment type="caution">
    <text evidence="2">The sequence shown here is derived from an EMBL/GenBank/DDBJ whole genome shotgun (WGS) entry which is preliminary data.</text>
</comment>
<feature type="compositionally biased region" description="Polar residues" evidence="1">
    <location>
        <begin position="290"/>
        <end position="307"/>
    </location>
</feature>
<dbReference type="Proteomes" id="UP001146351">
    <property type="component" value="Unassembled WGS sequence"/>
</dbReference>
<evidence type="ECO:0000313" key="2">
    <source>
        <dbReference type="EMBL" id="KAJ5156361.1"/>
    </source>
</evidence>
<proteinExistence type="predicted"/>
<sequence length="471" mass="51853">MGDLTNPHDERLLHRERYAMPILHKSTNAKVKKSIVPSNISRRCDIQDLGYWTGSDMLPCGGKSMIPEDIGPQVPSHPASLLPYEQWGDRSPWMPRSYYMPPSIDYASFDRDYHFDDLSYASEPLRFGDTSSSGNMPHIETIPPTVEPFVLPGTEPSSVLDEIWGDPLTSDMPSSKNELSLLPEATHGANSEPKYIRQKLLKIDIGLIEDLDCLESGSIISGLPSFLKADINLTVGKLDLPIFRMLNHSVQFLDIIQSGSTLSGDSADLAAFETGQTESTIQEDRRCHNAPSTESNTEDGATTTSSNDSGYFTMTPSSCHQSKVSSSDFDMPTCLSLLATYCHLIRVYRSVFMQLYQLFLVLPPADAGTFLLLPSLQFGQLHMAGNLPAQVQMLTDIASNLLSRIESALGMSPGSHREVGSGMTTFETVQEDSPLALIKKQIMVQEHVECGISLQETIDGLRQLVKDNTSA</sequence>
<dbReference type="OrthoDB" id="4222821at2759"/>
<keyword evidence="3" id="KW-1185">Reference proteome</keyword>
<evidence type="ECO:0000256" key="1">
    <source>
        <dbReference type="SAM" id="MobiDB-lite"/>
    </source>
</evidence>
<gene>
    <name evidence="2" type="ORF">N7492_009164</name>
</gene>
<evidence type="ECO:0000313" key="3">
    <source>
        <dbReference type="Proteomes" id="UP001146351"/>
    </source>
</evidence>
<feature type="region of interest" description="Disordered" evidence="1">
    <location>
        <begin position="276"/>
        <end position="307"/>
    </location>
</feature>
<reference evidence="2" key="2">
    <citation type="journal article" date="2023" name="IMA Fungus">
        <title>Comparative genomic study of the Penicillium genus elucidates a diverse pangenome and 15 lateral gene transfer events.</title>
        <authorList>
            <person name="Petersen C."/>
            <person name="Sorensen T."/>
            <person name="Nielsen M.R."/>
            <person name="Sondergaard T.E."/>
            <person name="Sorensen J.L."/>
            <person name="Fitzpatrick D.A."/>
            <person name="Frisvad J.C."/>
            <person name="Nielsen K.L."/>
        </authorList>
    </citation>
    <scope>NUCLEOTIDE SEQUENCE</scope>
    <source>
        <strain evidence="2">IBT 21917</strain>
    </source>
</reference>
<accession>A0A9W9HS10</accession>
<dbReference type="AlphaFoldDB" id="A0A9W9HS10"/>